<comment type="caution">
    <text evidence="2">The sequence shown here is derived from an EMBL/GenBank/DDBJ whole genome shotgun (WGS) entry which is preliminary data.</text>
</comment>
<dbReference type="Pfam" id="PF08765">
    <property type="entry name" value="Mor"/>
    <property type="match status" value="1"/>
</dbReference>
<dbReference type="RefSeq" id="WP_065294725.1">
    <property type="nucleotide sequence ID" value="NZ_MAQE01000001.1"/>
</dbReference>
<dbReference type="Gene3D" id="1.10.10.60">
    <property type="entry name" value="Homeodomain-like"/>
    <property type="match status" value="1"/>
</dbReference>
<name>A0AAP7GZL1_AGGAP</name>
<gene>
    <name evidence="2" type="ORF">BBB52_01685</name>
</gene>
<dbReference type="InterPro" id="IPR014875">
    <property type="entry name" value="Mor_transcription_activator"/>
</dbReference>
<dbReference type="PANTHER" id="PTHR37812">
    <property type="entry name" value="MU-LIKE PROPHAGE FLUMU PROTEIN C"/>
    <property type="match status" value="1"/>
</dbReference>
<dbReference type="InterPro" id="IPR052411">
    <property type="entry name" value="c-mor_Regulatory_Protein"/>
</dbReference>
<sequence length="122" mass="14080">MTLQAKSTQEEALPSEKIKGKYEGLIGEMFDVLINEFEKNSKTKNEALELAESTVLTIANYFGGRSFYLPNGTRLKAQIRANRIFKEFKGDNMNELTRKYSLSSPHIYAILRKQQKLRKMNQ</sequence>
<dbReference type="AlphaFoldDB" id="A0AAP7GZL1"/>
<dbReference type="EMBL" id="MAQE01000001">
    <property type="protein sequence ID" value="OBY54186.1"/>
    <property type="molecule type" value="Genomic_DNA"/>
</dbReference>
<evidence type="ECO:0000313" key="2">
    <source>
        <dbReference type="EMBL" id="OBY54186.1"/>
    </source>
</evidence>
<proteinExistence type="predicted"/>
<dbReference type="InterPro" id="IPR009057">
    <property type="entry name" value="Homeodomain-like_sf"/>
</dbReference>
<accession>A0AAP7GZL1</accession>
<dbReference type="Proteomes" id="UP000092746">
    <property type="component" value="Unassembled WGS sequence"/>
</dbReference>
<evidence type="ECO:0000259" key="1">
    <source>
        <dbReference type="Pfam" id="PF08765"/>
    </source>
</evidence>
<dbReference type="SUPFAM" id="SSF46689">
    <property type="entry name" value="Homeodomain-like"/>
    <property type="match status" value="1"/>
</dbReference>
<protein>
    <submittedName>
        <fullName evidence="2">Positive regulator of late transcription</fullName>
    </submittedName>
</protein>
<organism evidence="2 3">
    <name type="scientific">Aggregatibacter aphrophilus</name>
    <name type="common">Haemophilus aphrophilus</name>
    <dbReference type="NCBI Taxonomy" id="732"/>
    <lineage>
        <taxon>Bacteria</taxon>
        <taxon>Pseudomonadati</taxon>
        <taxon>Pseudomonadota</taxon>
        <taxon>Gammaproteobacteria</taxon>
        <taxon>Pasteurellales</taxon>
        <taxon>Pasteurellaceae</taxon>
        <taxon>Aggregatibacter</taxon>
    </lineage>
</organism>
<feature type="domain" description="Mor transcription activator" evidence="1">
    <location>
        <begin position="25"/>
        <end position="118"/>
    </location>
</feature>
<evidence type="ECO:0000313" key="3">
    <source>
        <dbReference type="Proteomes" id="UP000092746"/>
    </source>
</evidence>
<dbReference type="PANTHER" id="PTHR37812:SF1">
    <property type="entry name" value="MU-LIKE PROPHAGE FLUMU PROTEIN C"/>
    <property type="match status" value="1"/>
</dbReference>
<reference evidence="2 3" key="1">
    <citation type="submission" date="2016-06" db="EMBL/GenBank/DDBJ databases">
        <title>Simultaneous identification of Haemophilus influenzae and Haemophilus haemolyticus using TaqMan real-time PCR.</title>
        <authorList>
            <person name="Price E.P."/>
            <person name="Sarovich D.S."/>
            <person name="Harris T."/>
            <person name="Spargo J.C."/>
            <person name="Nosworthy E."/>
            <person name="Beissbarth J."/>
            <person name="Smith-Vaughan H."/>
        </authorList>
    </citation>
    <scope>NUCLEOTIDE SEQUENCE [LARGE SCALE GENOMIC DNA]</scope>
    <source>
        <strain evidence="2 3">ATCC 7901</strain>
    </source>
</reference>